<dbReference type="RefSeq" id="WP_186598985.1">
    <property type="nucleotide sequence ID" value="NZ_JABWRS010000019.1"/>
</dbReference>
<protein>
    <submittedName>
        <fullName evidence="1">Uncharacterized protein</fullName>
    </submittedName>
</protein>
<dbReference type="EMBL" id="JABWRS010000019">
    <property type="protein sequence ID" value="MBC3478016.1"/>
    <property type="molecule type" value="Genomic_DNA"/>
</dbReference>
<keyword evidence="2" id="KW-1185">Reference proteome</keyword>
<reference evidence="1 2" key="1">
    <citation type="journal article" date="2020" name="Microorganisms">
        <title>Reliable Identification of Environmental Pseudomonas Isolates Using the rpoD Gene.</title>
        <authorList>
            <consortium name="The Broad Institute Genome Sequencing Platform"/>
            <person name="Girard L."/>
            <person name="Lood C."/>
            <person name="Rokni-Zadeh H."/>
            <person name="van Noort V."/>
            <person name="Lavigne R."/>
            <person name="De Mot R."/>
        </authorList>
    </citation>
    <scope>NUCLEOTIDE SEQUENCE [LARGE SCALE GENOMIC DNA]</scope>
    <source>
        <strain evidence="1 2">RW7P2</strain>
    </source>
</reference>
<sequence>MAKKNLGDDFDIDDFDDIKTGFLARDRRIEERSTEGWIYIGVDTLPPAWLKLALPLVT</sequence>
<organism evidence="1 2">
    <name type="scientific">Pseudomonas taiwanensis</name>
    <dbReference type="NCBI Taxonomy" id="470150"/>
    <lineage>
        <taxon>Bacteria</taxon>
        <taxon>Pseudomonadati</taxon>
        <taxon>Pseudomonadota</taxon>
        <taxon>Gammaproteobacteria</taxon>
        <taxon>Pseudomonadales</taxon>
        <taxon>Pseudomonadaceae</taxon>
        <taxon>Pseudomonas</taxon>
    </lineage>
</organism>
<dbReference type="Proteomes" id="UP000628086">
    <property type="component" value="Unassembled WGS sequence"/>
</dbReference>
<gene>
    <name evidence="1" type="ORF">HU747_20725</name>
</gene>
<comment type="caution">
    <text evidence="1">The sequence shown here is derived from an EMBL/GenBank/DDBJ whole genome shotgun (WGS) entry which is preliminary data.</text>
</comment>
<evidence type="ECO:0000313" key="2">
    <source>
        <dbReference type="Proteomes" id="UP000628086"/>
    </source>
</evidence>
<evidence type="ECO:0000313" key="1">
    <source>
        <dbReference type="EMBL" id="MBC3478016.1"/>
    </source>
</evidence>
<proteinExistence type="predicted"/>
<accession>A0ABR6VBX6</accession>
<name>A0ABR6VBX6_9PSED</name>